<dbReference type="CDD" id="cd13520">
    <property type="entry name" value="PBP2_TAXI_TRAP"/>
    <property type="match status" value="1"/>
</dbReference>
<dbReference type="SUPFAM" id="SSF53850">
    <property type="entry name" value="Periplasmic binding protein-like II"/>
    <property type="match status" value="1"/>
</dbReference>
<dbReference type="Gene3D" id="3.40.190.10">
    <property type="entry name" value="Periplasmic binding protein-like II"/>
    <property type="match status" value="2"/>
</dbReference>
<accession>A0A7Z0I0E3</accession>
<dbReference type="NCBIfam" id="TIGR02122">
    <property type="entry name" value="TRAP_TAXI"/>
    <property type="match status" value="1"/>
</dbReference>
<organism evidence="2 3">
    <name type="scientific">Rhabdonatronobacter sediminivivens</name>
    <dbReference type="NCBI Taxonomy" id="2743469"/>
    <lineage>
        <taxon>Bacteria</taxon>
        <taxon>Pseudomonadati</taxon>
        <taxon>Pseudomonadota</taxon>
        <taxon>Alphaproteobacteria</taxon>
        <taxon>Rhodobacterales</taxon>
        <taxon>Paracoccaceae</taxon>
        <taxon>Rhabdonatronobacter</taxon>
    </lineage>
</organism>
<dbReference type="Proteomes" id="UP000529417">
    <property type="component" value="Unassembled WGS sequence"/>
</dbReference>
<sequence>MTFAPFTRRVALASALALPLAALAPNMAEADDRNYVLTTAGTGGTYYPVGVALATLAKIHLQNAHGIDMSAISSAGSGENTVLLRENQAQFAIMQGLFGQWAREGSGALEEAGPQENMRSIAMLWPNVEHFLLRTTQVETGTASDLHNLSGPFSIGARNSGTEHSNKFLLENFGIDYESWDLVYQGFAPSIDALINGTIDSVNINSGIGVGTVTRAKAQMGDAVTLLSVTEEELELFDGGTGLYFSITIPGGTYPGIDEDLETIAQPNFLAVNADVPEEDVYLFTKTIYENLGFLCNIHPATCDMSLENAMAGLPLPLHPGAARFYEEEGLTIPENIAPVD</sequence>
<name>A0A7Z0I0E3_9RHOB</name>
<protein>
    <submittedName>
        <fullName evidence="2">TAXI family TRAP transporter solute-binding subunit</fullName>
    </submittedName>
</protein>
<dbReference type="PANTHER" id="PTHR42941:SF1">
    <property type="entry name" value="SLL1037 PROTEIN"/>
    <property type="match status" value="1"/>
</dbReference>
<dbReference type="AlphaFoldDB" id="A0A7Z0I0E3"/>
<dbReference type="Pfam" id="PF16868">
    <property type="entry name" value="NMT1_3"/>
    <property type="match status" value="1"/>
</dbReference>
<dbReference type="PANTHER" id="PTHR42941">
    <property type="entry name" value="SLL1037 PROTEIN"/>
    <property type="match status" value="1"/>
</dbReference>
<dbReference type="InterPro" id="IPR011852">
    <property type="entry name" value="TRAP_TAXI"/>
</dbReference>
<keyword evidence="3" id="KW-1185">Reference proteome</keyword>
<evidence type="ECO:0000256" key="1">
    <source>
        <dbReference type="SAM" id="SignalP"/>
    </source>
</evidence>
<feature type="signal peptide" evidence="1">
    <location>
        <begin position="1"/>
        <end position="30"/>
    </location>
</feature>
<dbReference type="EMBL" id="JACBXS010000021">
    <property type="protein sequence ID" value="NYS25555.1"/>
    <property type="molecule type" value="Genomic_DNA"/>
</dbReference>
<dbReference type="RefSeq" id="WP_179906355.1">
    <property type="nucleotide sequence ID" value="NZ_JACBXS010000021.1"/>
</dbReference>
<comment type="caution">
    <text evidence="2">The sequence shown here is derived from an EMBL/GenBank/DDBJ whole genome shotgun (WGS) entry which is preliminary data.</text>
</comment>
<keyword evidence="1" id="KW-0732">Signal</keyword>
<proteinExistence type="predicted"/>
<reference evidence="2 3" key="1">
    <citation type="journal article" date="2000" name="Arch. Microbiol.">
        <title>Rhodobaca bogoriensis gen. nov. and sp. nov., an alkaliphilic purple nonsulfur bacterium from African Rift Valley soda lakes.</title>
        <authorList>
            <person name="Milford A.D."/>
            <person name="Achenbach L.A."/>
            <person name="Jung D.O."/>
            <person name="Madigan M.T."/>
        </authorList>
    </citation>
    <scope>NUCLEOTIDE SEQUENCE [LARGE SCALE GENOMIC DNA]</scope>
    <source>
        <strain evidence="2 3">2376</strain>
    </source>
</reference>
<gene>
    <name evidence="2" type="ORF">HUK65_11175</name>
</gene>
<evidence type="ECO:0000313" key="2">
    <source>
        <dbReference type="EMBL" id="NYS25555.1"/>
    </source>
</evidence>
<evidence type="ECO:0000313" key="3">
    <source>
        <dbReference type="Proteomes" id="UP000529417"/>
    </source>
</evidence>
<feature type="chain" id="PRO_5030796371" evidence="1">
    <location>
        <begin position="31"/>
        <end position="341"/>
    </location>
</feature>